<sequence>MLHDLAQEVAGDEIVVANCLGTNKLGKAVHHLFLDGGKCTENSFSECNIHTCYMDKIEISSTLMKTLVSKWSRLRTLRMRVRDSESLPESIGKLVHLRYLDLSYSWELKRLPNSITMLYNLQSLILTDCGLIEWPKNFCKLVYLRMLNIEGCTKLNYMPSGIGQLTNLRVLREYRMCNVGSSGKQYAGLEDLKSLTHLTGYIDIMFEEYEDLTHLTGYIDIMFEEYEDLASEKDTSGECSCLEHMQNLKMVRIILPTKNSLLMHQTAVNEAVLAKLKPHRNLMHLNLYSYRGAEIPKWGRVVDDWGAILPHLVTIVLNECHQLHGLPLLKVLSIDDCTRLKGWWRGVGEGDRSSSGSLPSFPRLHILTISFCSQLISFPPCPTLRSLNVKCVNESLRIITGEDSGNSDINIWLESIDTVGFLKTLPASRLRRIMIEDDDKIKSLAEIEDVFKISCCTLRSLTISECRNLTGLSGALEHLTALESLILNKIPRVDDEDDSGMPRRSLHQNLLSLKLMSVDNMKTLPQGLKYLTSLQKLTIAECNKLTGLPEWISCLSSLHSLKIKSCPNIKSLPAAIQNLPSLHSLLILGCPDLSDAGQEPSGQDWPKIRHIPHIVSIPVLDDSYWDYDL</sequence>
<evidence type="ECO:0000259" key="2">
    <source>
        <dbReference type="Pfam" id="PF23598"/>
    </source>
</evidence>
<evidence type="ECO:0000313" key="4">
    <source>
        <dbReference type="Proteomes" id="UP001443914"/>
    </source>
</evidence>
<name>A0AAW1LYR6_SAPOF</name>
<dbReference type="InterPro" id="IPR032675">
    <property type="entry name" value="LRR_dom_sf"/>
</dbReference>
<gene>
    <name evidence="3" type="ORF">RND81_03G049300</name>
</gene>
<feature type="domain" description="Disease resistance R13L4/SHOC-2-like LRR" evidence="2">
    <location>
        <begin position="66"/>
        <end position="391"/>
    </location>
</feature>
<dbReference type="AlphaFoldDB" id="A0AAW1LYR6"/>
<proteinExistence type="predicted"/>
<dbReference type="Proteomes" id="UP001443914">
    <property type="component" value="Unassembled WGS sequence"/>
</dbReference>
<comment type="caution">
    <text evidence="3">The sequence shown here is derived from an EMBL/GenBank/DDBJ whole genome shotgun (WGS) entry which is preliminary data.</text>
</comment>
<keyword evidence="4" id="KW-1185">Reference proteome</keyword>
<keyword evidence="1" id="KW-0677">Repeat</keyword>
<evidence type="ECO:0000256" key="1">
    <source>
        <dbReference type="ARBA" id="ARBA00022737"/>
    </source>
</evidence>
<dbReference type="SUPFAM" id="SSF52058">
    <property type="entry name" value="L domain-like"/>
    <property type="match status" value="2"/>
</dbReference>
<dbReference type="PANTHER" id="PTHR47186:SF13">
    <property type="entry name" value="DISEASE RESISTANCE PROTEIN RGA3"/>
    <property type="match status" value="1"/>
</dbReference>
<accession>A0AAW1LYR6</accession>
<reference evidence="3" key="1">
    <citation type="submission" date="2024-03" db="EMBL/GenBank/DDBJ databases">
        <title>WGS assembly of Saponaria officinalis var. Norfolk2.</title>
        <authorList>
            <person name="Jenkins J."/>
            <person name="Shu S."/>
            <person name="Grimwood J."/>
            <person name="Barry K."/>
            <person name="Goodstein D."/>
            <person name="Schmutz J."/>
            <person name="Leebens-Mack J."/>
            <person name="Osbourn A."/>
        </authorList>
    </citation>
    <scope>NUCLEOTIDE SEQUENCE [LARGE SCALE GENOMIC DNA]</scope>
    <source>
        <strain evidence="3">JIC</strain>
    </source>
</reference>
<protein>
    <recommendedName>
        <fullName evidence="2">Disease resistance R13L4/SHOC-2-like LRR domain-containing protein</fullName>
    </recommendedName>
</protein>
<dbReference type="EMBL" id="JBDFQZ010000003">
    <property type="protein sequence ID" value="KAK9740628.1"/>
    <property type="molecule type" value="Genomic_DNA"/>
</dbReference>
<dbReference type="PANTHER" id="PTHR47186">
    <property type="entry name" value="LEUCINE-RICH REPEAT-CONTAINING PROTEIN 57"/>
    <property type="match status" value="1"/>
</dbReference>
<dbReference type="InterPro" id="IPR055414">
    <property type="entry name" value="LRR_R13L4/SHOC2-like"/>
</dbReference>
<dbReference type="Gene3D" id="3.80.10.10">
    <property type="entry name" value="Ribonuclease Inhibitor"/>
    <property type="match status" value="2"/>
</dbReference>
<evidence type="ECO:0000313" key="3">
    <source>
        <dbReference type="EMBL" id="KAK9740628.1"/>
    </source>
</evidence>
<dbReference type="Pfam" id="PF23598">
    <property type="entry name" value="LRR_14"/>
    <property type="match status" value="1"/>
</dbReference>
<organism evidence="3 4">
    <name type="scientific">Saponaria officinalis</name>
    <name type="common">Common soapwort</name>
    <name type="synonym">Lychnis saponaria</name>
    <dbReference type="NCBI Taxonomy" id="3572"/>
    <lineage>
        <taxon>Eukaryota</taxon>
        <taxon>Viridiplantae</taxon>
        <taxon>Streptophyta</taxon>
        <taxon>Embryophyta</taxon>
        <taxon>Tracheophyta</taxon>
        <taxon>Spermatophyta</taxon>
        <taxon>Magnoliopsida</taxon>
        <taxon>eudicotyledons</taxon>
        <taxon>Gunneridae</taxon>
        <taxon>Pentapetalae</taxon>
        <taxon>Caryophyllales</taxon>
        <taxon>Caryophyllaceae</taxon>
        <taxon>Caryophylleae</taxon>
        <taxon>Saponaria</taxon>
    </lineage>
</organism>